<evidence type="ECO:0000259" key="11">
    <source>
        <dbReference type="PROSITE" id="PS51199"/>
    </source>
</evidence>
<dbReference type="Gene3D" id="1.10.860.10">
    <property type="entry name" value="DNAb Helicase, Chain A"/>
    <property type="match status" value="1"/>
</dbReference>
<keyword evidence="3" id="KW-0547">Nucleotide-binding</keyword>
<evidence type="ECO:0000256" key="8">
    <source>
        <dbReference type="ARBA" id="ARBA00023235"/>
    </source>
</evidence>
<dbReference type="GO" id="GO:0005524">
    <property type="term" value="F:ATP binding"/>
    <property type="evidence" value="ECO:0007669"/>
    <property type="project" value="UniProtKB-KW"/>
</dbReference>
<evidence type="ECO:0000256" key="9">
    <source>
        <dbReference type="ARBA" id="ARBA00044969"/>
    </source>
</evidence>
<dbReference type="GO" id="GO:0006260">
    <property type="term" value="P:DNA replication"/>
    <property type="evidence" value="ECO:0007669"/>
    <property type="project" value="UniProtKB-KW"/>
</dbReference>
<evidence type="ECO:0000256" key="5">
    <source>
        <dbReference type="ARBA" id="ARBA00022806"/>
    </source>
</evidence>
<dbReference type="InterPro" id="IPR007693">
    <property type="entry name" value="DNA_helicase_DnaB-like_N"/>
</dbReference>
<dbReference type="Pfam" id="PF03796">
    <property type="entry name" value="DnaB_C"/>
    <property type="match status" value="1"/>
</dbReference>
<dbReference type="RefSeq" id="WP_104055707.1">
    <property type="nucleotide sequence ID" value="NZ_PREZ01000001.1"/>
</dbReference>
<keyword evidence="6" id="KW-0067">ATP-binding</keyword>
<dbReference type="EC" id="5.6.2.3" evidence="9"/>
<evidence type="ECO:0000256" key="3">
    <source>
        <dbReference type="ARBA" id="ARBA00022741"/>
    </source>
</evidence>
<dbReference type="GO" id="GO:0043139">
    <property type="term" value="F:5'-3' DNA helicase activity"/>
    <property type="evidence" value="ECO:0007669"/>
    <property type="project" value="UniProtKB-EC"/>
</dbReference>
<dbReference type="SUPFAM" id="SSF48024">
    <property type="entry name" value="N-terminal domain of DnaB helicase"/>
    <property type="match status" value="1"/>
</dbReference>
<dbReference type="InterPro" id="IPR007694">
    <property type="entry name" value="DNA_helicase_DnaB-like_C"/>
</dbReference>
<evidence type="ECO:0000256" key="7">
    <source>
        <dbReference type="ARBA" id="ARBA00023125"/>
    </source>
</evidence>
<dbReference type="CDD" id="cd00984">
    <property type="entry name" value="DnaB_C"/>
    <property type="match status" value="1"/>
</dbReference>
<dbReference type="Pfam" id="PF00772">
    <property type="entry name" value="DnaB"/>
    <property type="match status" value="1"/>
</dbReference>
<dbReference type="PANTHER" id="PTHR30153">
    <property type="entry name" value="REPLICATIVE DNA HELICASE DNAB"/>
    <property type="match status" value="1"/>
</dbReference>
<dbReference type="GO" id="GO:0003677">
    <property type="term" value="F:DNA binding"/>
    <property type="evidence" value="ECO:0007669"/>
    <property type="project" value="UniProtKB-KW"/>
</dbReference>
<dbReference type="GO" id="GO:0016787">
    <property type="term" value="F:hydrolase activity"/>
    <property type="evidence" value="ECO:0007669"/>
    <property type="project" value="UniProtKB-KW"/>
</dbReference>
<feature type="domain" description="SF4 helicase" evidence="11">
    <location>
        <begin position="147"/>
        <end position="415"/>
    </location>
</feature>
<dbReference type="AlphaFoldDB" id="A0A2S5GFX4"/>
<name>A0A2S5GFX4_9BACL</name>
<accession>A0A2S5GFX4</accession>
<dbReference type="Gene3D" id="3.40.50.300">
    <property type="entry name" value="P-loop containing nucleotide triphosphate hydrolases"/>
    <property type="match status" value="1"/>
</dbReference>
<dbReference type="OrthoDB" id="9773982at2"/>
<keyword evidence="8" id="KW-0413">Isomerase</keyword>
<dbReference type="PROSITE" id="PS51199">
    <property type="entry name" value="SF4_HELICASE"/>
    <property type="match status" value="1"/>
</dbReference>
<dbReference type="Proteomes" id="UP000239047">
    <property type="component" value="Unassembled WGS sequence"/>
</dbReference>
<organism evidence="12 13">
    <name type="scientific">Jeotgalibacillus proteolyticus</name>
    <dbReference type="NCBI Taxonomy" id="2082395"/>
    <lineage>
        <taxon>Bacteria</taxon>
        <taxon>Bacillati</taxon>
        <taxon>Bacillota</taxon>
        <taxon>Bacilli</taxon>
        <taxon>Bacillales</taxon>
        <taxon>Caryophanaceae</taxon>
        <taxon>Jeotgalibacillus</taxon>
    </lineage>
</organism>
<evidence type="ECO:0000256" key="4">
    <source>
        <dbReference type="ARBA" id="ARBA00022801"/>
    </source>
</evidence>
<dbReference type="InterPro" id="IPR016136">
    <property type="entry name" value="DNA_helicase_N/primase_C"/>
</dbReference>
<evidence type="ECO:0000256" key="1">
    <source>
        <dbReference type="ARBA" id="ARBA00008428"/>
    </source>
</evidence>
<keyword evidence="2" id="KW-0235">DNA replication</keyword>
<keyword evidence="4" id="KW-0378">Hydrolase</keyword>
<keyword evidence="13" id="KW-1185">Reference proteome</keyword>
<dbReference type="GO" id="GO:0005829">
    <property type="term" value="C:cytosol"/>
    <property type="evidence" value="ECO:0007669"/>
    <property type="project" value="TreeGrafter"/>
</dbReference>
<sequence length="418" mass="48173">MNVERSALGTLIKHNYFLKETELRPDHFEDPTCSMIFKHIRSAFDKYGETDIIMLIEEMSSKDPHTLEVYEASVAVANEELFEKYELIIIEKWKKREFKRLTLQAHEENWEIEKLRTRLDQLDQKKVNDHHSVSEILASMYEDPFTEREVDQGAPSGIKKLDLMTNGFQNSEFTIIAARPSMGKTDVLNKIALTAGYQGKYLPCIFSLEMSAKALVKRMIASEGHYNRNKLRDPYNLLNDSQKTLWSTTIGRIDSSKIQLFDDATQTLSDIRRKLRKQVHAFPEKKPLVLVDYLTLITPESNGFSKHDEVGAISKGLKKIAKEFDCPVIALAQLTRSVESRMDKRPMKSDLRESGSLEEDADVIIFLYRDSYYTKDDKDFSFEFILDKQRNGQTGTIKAFYYKNKGVITDADISVSTQ</sequence>
<evidence type="ECO:0000256" key="2">
    <source>
        <dbReference type="ARBA" id="ARBA00022705"/>
    </source>
</evidence>
<keyword evidence="7" id="KW-0238">DNA-binding</keyword>
<protein>
    <recommendedName>
        <fullName evidence="9">DNA 5'-3' helicase</fullName>
        <ecNumber evidence="9">5.6.2.3</ecNumber>
    </recommendedName>
</protein>
<gene>
    <name evidence="12" type="ORF">C4B60_00690</name>
</gene>
<comment type="similarity">
    <text evidence="1">Belongs to the helicase family. DnaB subfamily.</text>
</comment>
<keyword evidence="5 12" id="KW-0347">Helicase</keyword>
<evidence type="ECO:0000256" key="10">
    <source>
        <dbReference type="ARBA" id="ARBA00048954"/>
    </source>
</evidence>
<reference evidence="12 13" key="1">
    <citation type="submission" date="2018-02" db="EMBL/GenBank/DDBJ databases">
        <title>Jeotgalibacillus proteolyticum sp. nov. a protease producing bacterium isolated from ocean sediments of Laizhou Bay.</title>
        <authorList>
            <person name="Li Y."/>
        </authorList>
    </citation>
    <scope>NUCLEOTIDE SEQUENCE [LARGE SCALE GENOMIC DNA]</scope>
    <source>
        <strain evidence="12 13">22-7</strain>
    </source>
</reference>
<dbReference type="PANTHER" id="PTHR30153:SF2">
    <property type="entry name" value="REPLICATIVE DNA HELICASE"/>
    <property type="match status" value="1"/>
</dbReference>
<evidence type="ECO:0000313" key="12">
    <source>
        <dbReference type="EMBL" id="PPA71927.1"/>
    </source>
</evidence>
<dbReference type="InterPro" id="IPR036185">
    <property type="entry name" value="DNA_heli_DnaB-like_N_sf"/>
</dbReference>
<evidence type="ECO:0000256" key="6">
    <source>
        <dbReference type="ARBA" id="ARBA00022840"/>
    </source>
</evidence>
<comment type="catalytic activity">
    <reaction evidence="10">
        <text>ATP + H2O = ADP + phosphate + H(+)</text>
        <dbReference type="Rhea" id="RHEA:13065"/>
        <dbReference type="ChEBI" id="CHEBI:15377"/>
        <dbReference type="ChEBI" id="CHEBI:15378"/>
        <dbReference type="ChEBI" id="CHEBI:30616"/>
        <dbReference type="ChEBI" id="CHEBI:43474"/>
        <dbReference type="ChEBI" id="CHEBI:456216"/>
        <dbReference type="EC" id="5.6.2.3"/>
    </reaction>
</comment>
<proteinExistence type="inferred from homology"/>
<dbReference type="SUPFAM" id="SSF52540">
    <property type="entry name" value="P-loop containing nucleoside triphosphate hydrolases"/>
    <property type="match status" value="1"/>
</dbReference>
<comment type="caution">
    <text evidence="12">The sequence shown here is derived from an EMBL/GenBank/DDBJ whole genome shotgun (WGS) entry which is preliminary data.</text>
</comment>
<evidence type="ECO:0000313" key="13">
    <source>
        <dbReference type="Proteomes" id="UP000239047"/>
    </source>
</evidence>
<dbReference type="EMBL" id="PREZ01000001">
    <property type="protein sequence ID" value="PPA71927.1"/>
    <property type="molecule type" value="Genomic_DNA"/>
</dbReference>
<dbReference type="InterPro" id="IPR027417">
    <property type="entry name" value="P-loop_NTPase"/>
</dbReference>